<dbReference type="InterPro" id="IPR011006">
    <property type="entry name" value="CheY-like_superfamily"/>
</dbReference>
<proteinExistence type="predicted"/>
<dbReference type="Proteomes" id="UP000326344">
    <property type="component" value="Unassembled WGS sequence"/>
</dbReference>
<evidence type="ECO:0000259" key="7">
    <source>
        <dbReference type="PROSITE" id="PS50110"/>
    </source>
</evidence>
<evidence type="ECO:0000256" key="5">
    <source>
        <dbReference type="PROSITE-ProRule" id="PRU00169"/>
    </source>
</evidence>
<dbReference type="SUPFAM" id="SSF52172">
    <property type="entry name" value="CheY-like"/>
    <property type="match status" value="1"/>
</dbReference>
<dbReference type="GO" id="GO:0000160">
    <property type="term" value="P:phosphorelay signal transduction system"/>
    <property type="evidence" value="ECO:0007669"/>
    <property type="project" value="InterPro"/>
</dbReference>
<dbReference type="AlphaFoldDB" id="A0A5N1JHM6"/>
<dbReference type="InterPro" id="IPR058245">
    <property type="entry name" value="NreC/VraR/RcsB-like_REC"/>
</dbReference>
<keyword evidence="1 5" id="KW-0597">Phosphoprotein</keyword>
<reference evidence="8 9" key="1">
    <citation type="submission" date="2019-09" db="EMBL/GenBank/DDBJ databases">
        <title>Genome Sequence of Larkinella sp MA1.</title>
        <authorList>
            <person name="Srinivasan S."/>
        </authorList>
    </citation>
    <scope>NUCLEOTIDE SEQUENCE [LARGE SCALE GENOMIC DNA]</scope>
    <source>
        <strain evidence="8 9">MA1</strain>
    </source>
</reference>
<feature type="modified residue" description="4-aspartylphosphate" evidence="5">
    <location>
        <position position="54"/>
    </location>
</feature>
<evidence type="ECO:0000259" key="6">
    <source>
        <dbReference type="PROSITE" id="PS50043"/>
    </source>
</evidence>
<dbReference type="Pfam" id="PF00072">
    <property type="entry name" value="Response_reg"/>
    <property type="match status" value="1"/>
</dbReference>
<dbReference type="SMART" id="SM00421">
    <property type="entry name" value="HTH_LUXR"/>
    <property type="match status" value="1"/>
</dbReference>
<dbReference type="CDD" id="cd06170">
    <property type="entry name" value="LuxR_C_like"/>
    <property type="match status" value="1"/>
</dbReference>
<dbReference type="Pfam" id="PF00196">
    <property type="entry name" value="GerE"/>
    <property type="match status" value="1"/>
</dbReference>
<organism evidence="8 9">
    <name type="scientific">Larkinella humicola</name>
    <dbReference type="NCBI Taxonomy" id="2607654"/>
    <lineage>
        <taxon>Bacteria</taxon>
        <taxon>Pseudomonadati</taxon>
        <taxon>Bacteroidota</taxon>
        <taxon>Cytophagia</taxon>
        <taxon>Cytophagales</taxon>
        <taxon>Spirosomataceae</taxon>
        <taxon>Larkinella</taxon>
    </lineage>
</organism>
<dbReference type="PROSITE" id="PS50043">
    <property type="entry name" value="HTH_LUXR_2"/>
    <property type="match status" value="1"/>
</dbReference>
<dbReference type="PROSITE" id="PS00622">
    <property type="entry name" value="HTH_LUXR_1"/>
    <property type="match status" value="1"/>
</dbReference>
<dbReference type="CDD" id="cd17535">
    <property type="entry name" value="REC_NarL-like"/>
    <property type="match status" value="1"/>
</dbReference>
<dbReference type="EMBL" id="VTWS01000004">
    <property type="protein sequence ID" value="KAA9352722.1"/>
    <property type="molecule type" value="Genomic_DNA"/>
</dbReference>
<dbReference type="PROSITE" id="PS50110">
    <property type="entry name" value="RESPONSE_REGULATORY"/>
    <property type="match status" value="1"/>
</dbReference>
<accession>A0A5N1JHM6</accession>
<evidence type="ECO:0000256" key="2">
    <source>
        <dbReference type="ARBA" id="ARBA00023015"/>
    </source>
</evidence>
<evidence type="ECO:0000313" key="9">
    <source>
        <dbReference type="Proteomes" id="UP000326344"/>
    </source>
</evidence>
<dbReference type="GO" id="GO:0003677">
    <property type="term" value="F:DNA binding"/>
    <property type="evidence" value="ECO:0007669"/>
    <property type="project" value="UniProtKB-KW"/>
</dbReference>
<keyword evidence="2" id="KW-0805">Transcription regulation</keyword>
<dbReference type="GO" id="GO:0006355">
    <property type="term" value="P:regulation of DNA-templated transcription"/>
    <property type="evidence" value="ECO:0007669"/>
    <property type="project" value="InterPro"/>
</dbReference>
<evidence type="ECO:0000256" key="1">
    <source>
        <dbReference type="ARBA" id="ARBA00022553"/>
    </source>
</evidence>
<feature type="domain" description="Response regulatory" evidence="7">
    <location>
        <begin position="3"/>
        <end position="119"/>
    </location>
</feature>
<dbReference type="InterPro" id="IPR039420">
    <property type="entry name" value="WalR-like"/>
</dbReference>
<dbReference type="RefSeq" id="WP_150877699.1">
    <property type="nucleotide sequence ID" value="NZ_VTWS01000004.1"/>
</dbReference>
<gene>
    <name evidence="8" type="ORF">F0P93_16155</name>
</gene>
<keyword evidence="3" id="KW-0238">DNA-binding</keyword>
<dbReference type="PRINTS" id="PR00038">
    <property type="entry name" value="HTHLUXR"/>
</dbReference>
<name>A0A5N1JHM6_9BACT</name>
<dbReference type="InterPro" id="IPR000792">
    <property type="entry name" value="Tscrpt_reg_LuxR_C"/>
</dbReference>
<feature type="domain" description="HTH luxR-type" evidence="6">
    <location>
        <begin position="142"/>
        <end position="206"/>
    </location>
</feature>
<sequence length="206" mass="22963">MKHILIADDHRLFAEGLQFMLTYSEAYQIVGIVCNGKDVLPFLAAHPVDILLLDVQMPGMSGIEVTRQIRPKFPDLPILTVSMQTDYASVRAMFDAGVNGFCLKSAGRDELLQALDRVSQGLVFLSPDLTTVLTRVAPLPATPELIHSLTPRENEIVQLLIEGYSNTDIAEQLFVSPRTVETHRKNIYAKLAIHHITELTTLMLKK</sequence>
<keyword evidence="9" id="KW-1185">Reference proteome</keyword>
<dbReference type="PANTHER" id="PTHR43214">
    <property type="entry name" value="TWO-COMPONENT RESPONSE REGULATOR"/>
    <property type="match status" value="1"/>
</dbReference>
<evidence type="ECO:0000256" key="4">
    <source>
        <dbReference type="ARBA" id="ARBA00023163"/>
    </source>
</evidence>
<evidence type="ECO:0000313" key="8">
    <source>
        <dbReference type="EMBL" id="KAA9352722.1"/>
    </source>
</evidence>
<comment type="caution">
    <text evidence="8">The sequence shown here is derived from an EMBL/GenBank/DDBJ whole genome shotgun (WGS) entry which is preliminary data.</text>
</comment>
<dbReference type="Gene3D" id="3.40.50.2300">
    <property type="match status" value="1"/>
</dbReference>
<dbReference type="InterPro" id="IPR001789">
    <property type="entry name" value="Sig_transdc_resp-reg_receiver"/>
</dbReference>
<dbReference type="PANTHER" id="PTHR43214:SF41">
    <property type="entry name" value="NITRATE_NITRITE RESPONSE REGULATOR PROTEIN NARP"/>
    <property type="match status" value="1"/>
</dbReference>
<protein>
    <submittedName>
        <fullName evidence="8">Response regulator transcription factor</fullName>
    </submittedName>
</protein>
<evidence type="ECO:0000256" key="3">
    <source>
        <dbReference type="ARBA" id="ARBA00023125"/>
    </source>
</evidence>
<keyword evidence="4" id="KW-0804">Transcription</keyword>
<dbReference type="SMART" id="SM00448">
    <property type="entry name" value="REC"/>
    <property type="match status" value="1"/>
</dbReference>